<protein>
    <submittedName>
        <fullName evidence="2">Uncharacterized protein</fullName>
    </submittedName>
</protein>
<dbReference type="Proteomes" id="UP001235939">
    <property type="component" value="Chromosome 12"/>
</dbReference>
<proteinExistence type="predicted"/>
<gene>
    <name evidence="2" type="ORF">LAZ67_12000581</name>
</gene>
<sequence length="162" mass="19297">MNNTHQMAEARRIYMEEAAVEERTSRRCSTIEDVYIFYPWYLRVIFYLSGNIPLSEPSLFYKIRFWVQLLVANIVKATIFLIYRGHDLHRVIYVVLFAACHIVMNGILLFYARRIFEIVFTIVHVVKPPKKRLRLGRLFSLDSLLSWFLHLTRACFNHPTNL</sequence>
<reference evidence="2 3" key="1">
    <citation type="submission" date="2022-01" db="EMBL/GenBank/DDBJ databases">
        <title>A chromosomal length assembly of Cordylochernes scorpioides.</title>
        <authorList>
            <person name="Zeh D."/>
            <person name="Zeh J."/>
        </authorList>
    </citation>
    <scope>NUCLEOTIDE SEQUENCE [LARGE SCALE GENOMIC DNA]</scope>
    <source>
        <strain evidence="2">IN4F17</strain>
        <tissue evidence="2">Whole Body</tissue>
    </source>
</reference>
<feature type="transmembrane region" description="Helical" evidence="1">
    <location>
        <begin position="91"/>
        <end position="112"/>
    </location>
</feature>
<keyword evidence="1" id="KW-0812">Transmembrane</keyword>
<evidence type="ECO:0000313" key="3">
    <source>
        <dbReference type="Proteomes" id="UP001235939"/>
    </source>
</evidence>
<keyword evidence="1" id="KW-1133">Transmembrane helix</keyword>
<accession>A0ABY6L143</accession>
<feature type="transmembrane region" description="Helical" evidence="1">
    <location>
        <begin position="66"/>
        <end position="85"/>
    </location>
</feature>
<keyword evidence="1" id="KW-0472">Membrane</keyword>
<evidence type="ECO:0000256" key="1">
    <source>
        <dbReference type="SAM" id="Phobius"/>
    </source>
</evidence>
<name>A0ABY6L143_9ARAC</name>
<dbReference type="EMBL" id="CP092874">
    <property type="protein sequence ID" value="UYV74693.1"/>
    <property type="molecule type" value="Genomic_DNA"/>
</dbReference>
<feature type="transmembrane region" description="Helical" evidence="1">
    <location>
        <begin position="35"/>
        <end position="54"/>
    </location>
</feature>
<keyword evidence="3" id="KW-1185">Reference proteome</keyword>
<organism evidence="2 3">
    <name type="scientific">Cordylochernes scorpioides</name>
    <dbReference type="NCBI Taxonomy" id="51811"/>
    <lineage>
        <taxon>Eukaryota</taxon>
        <taxon>Metazoa</taxon>
        <taxon>Ecdysozoa</taxon>
        <taxon>Arthropoda</taxon>
        <taxon>Chelicerata</taxon>
        <taxon>Arachnida</taxon>
        <taxon>Pseudoscorpiones</taxon>
        <taxon>Cheliferoidea</taxon>
        <taxon>Chernetidae</taxon>
        <taxon>Cordylochernes</taxon>
    </lineage>
</organism>
<evidence type="ECO:0000313" key="2">
    <source>
        <dbReference type="EMBL" id="UYV74693.1"/>
    </source>
</evidence>